<gene>
    <name evidence="2" type="ORF">D7D52_24960</name>
</gene>
<keyword evidence="3" id="KW-1185">Reference proteome</keyword>
<proteinExistence type="predicted"/>
<dbReference type="KEGG" id="nyu:D7D52_24960"/>
<dbReference type="Proteomes" id="UP000267164">
    <property type="component" value="Chromosome"/>
</dbReference>
<dbReference type="Gene3D" id="3.40.710.10">
    <property type="entry name" value="DD-peptidase/beta-lactamase superfamily"/>
    <property type="match status" value="2"/>
</dbReference>
<dbReference type="InterPro" id="IPR050491">
    <property type="entry name" value="AmpC-like"/>
</dbReference>
<protein>
    <submittedName>
        <fullName evidence="2">Class A beta-lactamase-related serine hydrolase</fullName>
    </submittedName>
</protein>
<dbReference type="OrthoDB" id="3174977at2"/>
<dbReference type="PANTHER" id="PTHR46825:SF7">
    <property type="entry name" value="D-ALANYL-D-ALANINE CARBOXYPEPTIDASE"/>
    <property type="match status" value="1"/>
</dbReference>
<evidence type="ECO:0000259" key="1">
    <source>
        <dbReference type="Pfam" id="PF00144"/>
    </source>
</evidence>
<feature type="domain" description="Beta-lactamase-related" evidence="1">
    <location>
        <begin position="20"/>
        <end position="157"/>
    </location>
</feature>
<name>A0A386ZGE7_9NOCA</name>
<dbReference type="PANTHER" id="PTHR46825">
    <property type="entry name" value="D-ALANYL-D-ALANINE-CARBOXYPEPTIDASE/ENDOPEPTIDASE AMPH"/>
    <property type="match status" value="1"/>
</dbReference>
<dbReference type="EMBL" id="CP032568">
    <property type="protein sequence ID" value="AYF76526.1"/>
    <property type="molecule type" value="Genomic_DNA"/>
</dbReference>
<reference evidence="2 3" key="1">
    <citation type="submission" date="2018-09" db="EMBL/GenBank/DDBJ databases">
        <title>Nocardia yunnanensis sp. nov., an actinomycete isolated from a soil sample.</title>
        <authorList>
            <person name="Zhang J."/>
        </authorList>
    </citation>
    <scope>NUCLEOTIDE SEQUENCE [LARGE SCALE GENOMIC DNA]</scope>
    <source>
        <strain evidence="2 3">CFHS0054</strain>
    </source>
</reference>
<keyword evidence="2" id="KW-0378">Hydrolase</keyword>
<dbReference type="SUPFAM" id="SSF56601">
    <property type="entry name" value="beta-lactamase/transpeptidase-like"/>
    <property type="match status" value="1"/>
</dbReference>
<accession>A0A386ZGE7</accession>
<evidence type="ECO:0000313" key="2">
    <source>
        <dbReference type="EMBL" id="AYF76526.1"/>
    </source>
</evidence>
<organism evidence="2 3">
    <name type="scientific">Nocardia yunnanensis</name>
    <dbReference type="NCBI Taxonomy" id="2382165"/>
    <lineage>
        <taxon>Bacteria</taxon>
        <taxon>Bacillati</taxon>
        <taxon>Actinomycetota</taxon>
        <taxon>Actinomycetes</taxon>
        <taxon>Mycobacteriales</taxon>
        <taxon>Nocardiaceae</taxon>
        <taxon>Nocardia</taxon>
    </lineage>
</organism>
<dbReference type="AlphaFoldDB" id="A0A386ZGE7"/>
<evidence type="ECO:0000313" key="3">
    <source>
        <dbReference type="Proteomes" id="UP000267164"/>
    </source>
</evidence>
<dbReference type="InterPro" id="IPR012338">
    <property type="entry name" value="Beta-lactam/transpept-like"/>
</dbReference>
<sequence>MSSMSAMRRPRGRVLLAGAGVLAAEGRLDLDAPIERYLPNVVRGNGNDGNRITVRQLLQHTSGLPDYLAGSDPATPGSRQLTIDADHLRHVHYEPAELVRIAMEMPPQFDPGARSVYTNTNYILLGMLIQQVTGRSPAAEIVGRILAPLGLHDTYFPDSGYGLGLIRHADACGKEVWGHGGSIPGFGTRTGVAADGTAVVVTVNQLLDDPAAGAAVTKAFDAAFCS</sequence>
<dbReference type="GO" id="GO:0016787">
    <property type="term" value="F:hydrolase activity"/>
    <property type="evidence" value="ECO:0007669"/>
    <property type="project" value="UniProtKB-KW"/>
</dbReference>
<dbReference type="Pfam" id="PF00144">
    <property type="entry name" value="Beta-lactamase"/>
    <property type="match status" value="1"/>
</dbReference>
<dbReference type="InterPro" id="IPR001466">
    <property type="entry name" value="Beta-lactam-related"/>
</dbReference>